<evidence type="ECO:0000313" key="3">
    <source>
        <dbReference type="EMBL" id="ESO11097.1"/>
    </source>
</evidence>
<protein>
    <recommendedName>
        <fullName evidence="2">EF-hand domain-containing protein</fullName>
    </recommendedName>
</protein>
<dbReference type="RefSeq" id="XP_009011366.1">
    <property type="nucleotide sequence ID" value="XM_009013118.1"/>
</dbReference>
<dbReference type="InterPro" id="IPR011992">
    <property type="entry name" value="EF-hand-dom_pair"/>
</dbReference>
<dbReference type="eggNOG" id="KOG0027">
    <property type="taxonomic scope" value="Eukaryota"/>
</dbReference>
<dbReference type="KEGG" id="hro:HELRODRAFT_152306"/>
<dbReference type="AlphaFoldDB" id="T1EKQ7"/>
<dbReference type="GeneID" id="20197157"/>
<dbReference type="Proteomes" id="UP000015101">
    <property type="component" value="Unassembled WGS sequence"/>
</dbReference>
<dbReference type="STRING" id="6412.T1EKQ7"/>
<proteinExistence type="predicted"/>
<dbReference type="FunFam" id="1.10.238.10:FF:000933">
    <property type="entry name" value="Uncharacterized protein"/>
    <property type="match status" value="1"/>
</dbReference>
<dbReference type="PROSITE" id="PS50222">
    <property type="entry name" value="EF_HAND_2"/>
    <property type="match status" value="3"/>
</dbReference>
<dbReference type="Gene3D" id="1.10.238.10">
    <property type="entry name" value="EF-hand"/>
    <property type="match status" value="1"/>
</dbReference>
<dbReference type="CDD" id="cd00051">
    <property type="entry name" value="EFh"/>
    <property type="match status" value="1"/>
</dbReference>
<dbReference type="PANTHER" id="PTHR23048">
    <property type="entry name" value="MYOSIN LIGHT CHAIN 1, 3"/>
    <property type="match status" value="1"/>
</dbReference>
<accession>T1EKQ7</accession>
<dbReference type="OrthoDB" id="26525at2759"/>
<reference evidence="5" key="1">
    <citation type="submission" date="2012-12" db="EMBL/GenBank/DDBJ databases">
        <authorList>
            <person name="Hellsten U."/>
            <person name="Grimwood J."/>
            <person name="Chapman J.A."/>
            <person name="Shapiro H."/>
            <person name="Aerts A."/>
            <person name="Otillar R.P."/>
            <person name="Terry A.Y."/>
            <person name="Boore J.L."/>
            <person name="Simakov O."/>
            <person name="Marletaz F."/>
            <person name="Cho S.-J."/>
            <person name="Edsinger-Gonzales E."/>
            <person name="Havlak P."/>
            <person name="Kuo D.-H."/>
            <person name="Larsson T."/>
            <person name="Lv J."/>
            <person name="Arendt D."/>
            <person name="Savage R."/>
            <person name="Osoegawa K."/>
            <person name="de Jong P."/>
            <person name="Lindberg D.R."/>
            <person name="Seaver E.C."/>
            <person name="Weisblat D.A."/>
            <person name="Putnam N.H."/>
            <person name="Grigoriev I.V."/>
            <person name="Rokhsar D.S."/>
        </authorList>
    </citation>
    <scope>NUCLEOTIDE SEQUENCE</scope>
</reference>
<keyword evidence="5" id="KW-1185">Reference proteome</keyword>
<reference evidence="4" key="3">
    <citation type="submission" date="2015-06" db="UniProtKB">
        <authorList>
            <consortium name="EnsemblMetazoa"/>
        </authorList>
    </citation>
    <scope>IDENTIFICATION</scope>
</reference>
<dbReference type="Pfam" id="PF13499">
    <property type="entry name" value="EF-hand_7"/>
    <property type="match status" value="1"/>
</dbReference>
<sequence length="81" mass="9237">GSGTVDFPEFLDMMAKKIQSTDSTGEVREAFRVFDKMNEGRINVNELRFVLANINCQLTDEEIDELIQDADQNQDGFISFE</sequence>
<reference evidence="3 5" key="2">
    <citation type="journal article" date="2013" name="Nature">
        <title>Insights into bilaterian evolution from three spiralian genomes.</title>
        <authorList>
            <person name="Simakov O."/>
            <person name="Marletaz F."/>
            <person name="Cho S.J."/>
            <person name="Edsinger-Gonzales E."/>
            <person name="Havlak P."/>
            <person name="Hellsten U."/>
            <person name="Kuo D.H."/>
            <person name="Larsson T."/>
            <person name="Lv J."/>
            <person name="Arendt D."/>
            <person name="Savage R."/>
            <person name="Osoegawa K."/>
            <person name="de Jong P."/>
            <person name="Grimwood J."/>
            <person name="Chapman J.A."/>
            <person name="Shapiro H."/>
            <person name="Aerts A."/>
            <person name="Otillar R.P."/>
            <person name="Terry A.Y."/>
            <person name="Boore J.L."/>
            <person name="Grigoriev I.V."/>
            <person name="Lindberg D.R."/>
            <person name="Seaver E.C."/>
            <person name="Weisblat D.A."/>
            <person name="Putnam N.H."/>
            <person name="Rokhsar D.S."/>
        </authorList>
    </citation>
    <scope>NUCLEOTIDE SEQUENCE</scope>
</reference>
<dbReference type="GO" id="GO:0005509">
    <property type="term" value="F:calcium ion binding"/>
    <property type="evidence" value="ECO:0007669"/>
    <property type="project" value="InterPro"/>
</dbReference>
<keyword evidence="1" id="KW-0677">Repeat</keyword>
<dbReference type="OMA" id="LANINCQ"/>
<dbReference type="HOGENOM" id="CLU_061288_22_1_1"/>
<dbReference type="InterPro" id="IPR002048">
    <property type="entry name" value="EF_hand_dom"/>
</dbReference>
<dbReference type="CTD" id="20197157"/>
<dbReference type="InParanoid" id="T1EKQ7"/>
<feature type="domain" description="EF-hand" evidence="2">
    <location>
        <begin position="22"/>
        <end position="57"/>
    </location>
</feature>
<evidence type="ECO:0000313" key="4">
    <source>
        <dbReference type="EnsemblMetazoa" id="HelroP152306"/>
    </source>
</evidence>
<feature type="domain" description="EF-hand" evidence="2">
    <location>
        <begin position="1"/>
        <end position="20"/>
    </location>
</feature>
<dbReference type="SUPFAM" id="SSF47473">
    <property type="entry name" value="EF-hand"/>
    <property type="match status" value="1"/>
</dbReference>
<evidence type="ECO:0000313" key="5">
    <source>
        <dbReference type="Proteomes" id="UP000015101"/>
    </source>
</evidence>
<dbReference type="EnsemblMetazoa" id="HelroT152306">
    <property type="protein sequence ID" value="HelroP152306"/>
    <property type="gene ID" value="HelroG152306"/>
</dbReference>
<evidence type="ECO:0000259" key="2">
    <source>
        <dbReference type="PROSITE" id="PS50222"/>
    </source>
</evidence>
<gene>
    <name evidence="4" type="primary">20197157</name>
    <name evidence="3" type="ORF">HELRODRAFT_152306</name>
</gene>
<dbReference type="SMART" id="SM00054">
    <property type="entry name" value="EFh"/>
    <property type="match status" value="2"/>
</dbReference>
<name>T1EKQ7_HELRO</name>
<dbReference type="InterPro" id="IPR050230">
    <property type="entry name" value="CALM/Myosin/TropC-like"/>
</dbReference>
<dbReference type="PANTHER" id="PTHR23048:SF0">
    <property type="entry name" value="CALMODULIN LIKE 3"/>
    <property type="match status" value="1"/>
</dbReference>
<dbReference type="EMBL" id="AMQM01002824">
    <property type="status" value="NOT_ANNOTATED_CDS"/>
    <property type="molecule type" value="Genomic_DNA"/>
</dbReference>
<organism evidence="4 5">
    <name type="scientific">Helobdella robusta</name>
    <name type="common">Californian leech</name>
    <dbReference type="NCBI Taxonomy" id="6412"/>
    <lineage>
        <taxon>Eukaryota</taxon>
        <taxon>Metazoa</taxon>
        <taxon>Spiralia</taxon>
        <taxon>Lophotrochozoa</taxon>
        <taxon>Annelida</taxon>
        <taxon>Clitellata</taxon>
        <taxon>Hirudinea</taxon>
        <taxon>Rhynchobdellida</taxon>
        <taxon>Glossiphoniidae</taxon>
        <taxon>Helobdella</taxon>
    </lineage>
</organism>
<evidence type="ECO:0000256" key="1">
    <source>
        <dbReference type="ARBA" id="ARBA00022737"/>
    </source>
</evidence>
<feature type="domain" description="EF-hand" evidence="2">
    <location>
        <begin position="58"/>
        <end position="81"/>
    </location>
</feature>
<dbReference type="EMBL" id="KB095858">
    <property type="protein sequence ID" value="ESO11097.1"/>
    <property type="molecule type" value="Genomic_DNA"/>
</dbReference>